<comment type="caution">
    <text evidence="1">The sequence shown here is derived from an EMBL/GenBank/DDBJ whole genome shotgun (WGS) entry which is preliminary data.</text>
</comment>
<reference evidence="1 2" key="1">
    <citation type="journal article" date="2022" name="DNA Res.">
        <title>Chromosomal-level genome assembly of the orchid tree Bauhinia variegata (Leguminosae; Cercidoideae) supports the allotetraploid origin hypothesis of Bauhinia.</title>
        <authorList>
            <person name="Zhong Y."/>
            <person name="Chen Y."/>
            <person name="Zheng D."/>
            <person name="Pang J."/>
            <person name="Liu Y."/>
            <person name="Luo S."/>
            <person name="Meng S."/>
            <person name="Qian L."/>
            <person name="Wei D."/>
            <person name="Dai S."/>
            <person name="Zhou R."/>
        </authorList>
    </citation>
    <scope>NUCLEOTIDE SEQUENCE [LARGE SCALE GENOMIC DNA]</scope>
    <source>
        <strain evidence="1">BV-YZ2020</strain>
    </source>
</reference>
<protein>
    <submittedName>
        <fullName evidence="1">Uncharacterized protein</fullName>
    </submittedName>
</protein>
<evidence type="ECO:0000313" key="2">
    <source>
        <dbReference type="Proteomes" id="UP000828941"/>
    </source>
</evidence>
<gene>
    <name evidence="1" type="ORF">L6164_001927</name>
</gene>
<dbReference type="Proteomes" id="UP000828941">
    <property type="component" value="Chromosome 1"/>
</dbReference>
<organism evidence="1 2">
    <name type="scientific">Bauhinia variegata</name>
    <name type="common">Purple orchid tree</name>
    <name type="synonym">Phanera variegata</name>
    <dbReference type="NCBI Taxonomy" id="167791"/>
    <lineage>
        <taxon>Eukaryota</taxon>
        <taxon>Viridiplantae</taxon>
        <taxon>Streptophyta</taxon>
        <taxon>Embryophyta</taxon>
        <taxon>Tracheophyta</taxon>
        <taxon>Spermatophyta</taxon>
        <taxon>Magnoliopsida</taxon>
        <taxon>eudicotyledons</taxon>
        <taxon>Gunneridae</taxon>
        <taxon>Pentapetalae</taxon>
        <taxon>rosids</taxon>
        <taxon>fabids</taxon>
        <taxon>Fabales</taxon>
        <taxon>Fabaceae</taxon>
        <taxon>Cercidoideae</taxon>
        <taxon>Cercideae</taxon>
        <taxon>Bauhiniinae</taxon>
        <taxon>Bauhinia</taxon>
    </lineage>
</organism>
<dbReference type="EMBL" id="CM039426">
    <property type="protein sequence ID" value="KAI4358017.1"/>
    <property type="molecule type" value="Genomic_DNA"/>
</dbReference>
<keyword evidence="2" id="KW-1185">Reference proteome</keyword>
<name>A0ACB9QB57_BAUVA</name>
<accession>A0ACB9QB57</accession>
<evidence type="ECO:0000313" key="1">
    <source>
        <dbReference type="EMBL" id="KAI4358017.1"/>
    </source>
</evidence>
<proteinExistence type="predicted"/>
<sequence>MVDFRTMANRYASQLSLCLPQNTFTHTLARTVHAHMIASGFRPRGHILNRLIDIYCKSSSIGYARHLFDQIPNPDVIARTTLFKAYATLGNLKLAKEIFDGIPLSMRDTVCYNAMITAYSHNGDGLAALKVFGGMRKEGFRPDNFTFSSVLGALSLIADDEKHCEQLHCAVIRSGLGSVTSVLNALISAYVNCASSPLVSSSLLMAAARKLFEAMPKKDELSWTTMITGYVRNDDLGAARELLDGMTEKLVVAWNAMISGYVHHRFYEVAFQMFRKMFSLGIHQDEYTYTSIISASSNAGLYKYGRQIHAYVLRTEVQPSPQFILSVHNALISFYGKFGKLDEARQIFNQMPIKDLVSWNAVLSGYVNVGRIEEAKSIFQEMPERNLLTWTVMISGLAQNGFGEEGLKLFNQMRLEGLEPCDYAYAGAITSCAVLGSLENGRQLHSQLVQLGHDSSLSAGNALITMYARCGVVEFAYSVFLTMPYVDSVSWNAMIAALAQHGHGVQAIQLYEEMLKEDILPDRITFLTILSACSHAGLVKEGRFYFDTMYSCYGITPGEDHYARLVDLLCRAGKFFEAKDVIESMPSEPGVSIWEALLAGCRIHGNMDLGIQAAERLFQLKPQHDGTYILLSNMYATLGQWDDVAKVRTLMKERGVKKEPACSWIEVDNKVHVFLVDDTVHPEVHDVYKYLEGLVLEMRKLGYVPDTKFVLHDMEVEHKEYALSTHSEKLAVAYGIMKLPIGATIRIFKNLRICGDCHNAFEFISKVVEREIIVRDGKRFHHFRNGDCSCGNYW</sequence>